<organism evidence="8 9">
    <name type="scientific">Riccia fluitans</name>
    <dbReference type="NCBI Taxonomy" id="41844"/>
    <lineage>
        <taxon>Eukaryota</taxon>
        <taxon>Viridiplantae</taxon>
        <taxon>Streptophyta</taxon>
        <taxon>Embryophyta</taxon>
        <taxon>Marchantiophyta</taxon>
        <taxon>Marchantiopsida</taxon>
        <taxon>Marchantiidae</taxon>
        <taxon>Marchantiales</taxon>
        <taxon>Ricciaceae</taxon>
        <taxon>Riccia</taxon>
    </lineage>
</organism>
<gene>
    <name evidence="8" type="ORF">R1flu_014776</name>
</gene>
<reference evidence="8 9" key="1">
    <citation type="submission" date="2024-09" db="EMBL/GenBank/DDBJ databases">
        <title>Chromosome-scale assembly of Riccia fluitans.</title>
        <authorList>
            <person name="Paukszto L."/>
            <person name="Sawicki J."/>
            <person name="Karawczyk K."/>
            <person name="Piernik-Szablinska J."/>
            <person name="Szczecinska M."/>
            <person name="Mazdziarz M."/>
        </authorList>
    </citation>
    <scope>NUCLEOTIDE SEQUENCE [LARGE SCALE GENOMIC DNA]</scope>
    <source>
        <strain evidence="8">Rf_01</strain>
        <tissue evidence="8">Aerial parts of the thallus</tissue>
    </source>
</reference>
<protein>
    <recommendedName>
        <fullName evidence="7">Glutaredoxin domain-containing protein</fullName>
    </recommendedName>
</protein>
<dbReference type="PANTHER" id="PTHR45694:SF14">
    <property type="entry name" value="GLUTAREDOXIN-C2"/>
    <property type="match status" value="1"/>
</dbReference>
<keyword evidence="3" id="KW-0813">Transport</keyword>
<dbReference type="PROSITE" id="PS00195">
    <property type="entry name" value="GLUTAREDOXIN_1"/>
    <property type="match status" value="1"/>
</dbReference>
<evidence type="ECO:0000256" key="5">
    <source>
        <dbReference type="ARBA" id="ARBA00023157"/>
    </source>
</evidence>
<dbReference type="Pfam" id="PF00462">
    <property type="entry name" value="Glutaredoxin"/>
    <property type="match status" value="1"/>
</dbReference>
<evidence type="ECO:0000256" key="4">
    <source>
        <dbReference type="ARBA" id="ARBA00022982"/>
    </source>
</evidence>
<dbReference type="FunFam" id="3.40.30.10:FF:000093">
    <property type="entry name" value="Glutaredoxin 2"/>
    <property type="match status" value="1"/>
</dbReference>
<comment type="similarity">
    <text evidence="2">Belongs to the glutaredoxin family. CPYC subfamily.</text>
</comment>
<dbReference type="InterPro" id="IPR002109">
    <property type="entry name" value="Glutaredoxin"/>
</dbReference>
<dbReference type="InterPro" id="IPR036249">
    <property type="entry name" value="Thioredoxin-like_sf"/>
</dbReference>
<evidence type="ECO:0000256" key="6">
    <source>
        <dbReference type="ARBA" id="ARBA00023284"/>
    </source>
</evidence>
<keyword evidence="4" id="KW-0249">Electron transport</keyword>
<dbReference type="AlphaFoldDB" id="A0ABD1YHG3"/>
<keyword evidence="9" id="KW-1185">Reference proteome</keyword>
<dbReference type="EMBL" id="JBHFFA010000004">
    <property type="protein sequence ID" value="KAL2630090.1"/>
    <property type="molecule type" value="Genomic_DNA"/>
</dbReference>
<keyword evidence="6" id="KW-0676">Redox-active center</keyword>
<feature type="domain" description="Glutaredoxin" evidence="7">
    <location>
        <begin position="79"/>
        <end position="141"/>
    </location>
</feature>
<dbReference type="PROSITE" id="PS51354">
    <property type="entry name" value="GLUTAREDOXIN_2"/>
    <property type="match status" value="1"/>
</dbReference>
<comment type="function">
    <text evidence="1">Has a glutathione-disulfide oxidoreductase activity in the presence of NADPH and glutathione reductase. Reduces low molecular weight disulfides and proteins.</text>
</comment>
<comment type="caution">
    <text evidence="8">The sequence shown here is derived from an EMBL/GenBank/DDBJ whole genome shotgun (WGS) entry which is preliminary data.</text>
</comment>
<dbReference type="PANTHER" id="PTHR45694">
    <property type="entry name" value="GLUTAREDOXIN 2"/>
    <property type="match status" value="1"/>
</dbReference>
<sequence length="166" mass="18241">MDRGTFASKTPRYRRPHDTSQLLVVVLPHSSSDKYGRASAQRGFQRGKKIVFTWPSLKEQNSVKMALAKAKELVADNSVIVFSKTYCPYCTKVKKLLTDLGAKFKAVELDKESDGSEIQTALAQWTGQRTVPSVFIKEKHIGGCDDTIAQNKAGKLVPLLEGAGAL</sequence>
<dbReference type="NCBIfam" id="TIGR02180">
    <property type="entry name" value="GRX_euk"/>
    <property type="match status" value="1"/>
</dbReference>
<evidence type="ECO:0000313" key="8">
    <source>
        <dbReference type="EMBL" id="KAL2630090.1"/>
    </source>
</evidence>
<accession>A0ABD1YHG3</accession>
<dbReference type="PRINTS" id="PR00160">
    <property type="entry name" value="GLUTAREDOXIN"/>
</dbReference>
<evidence type="ECO:0000313" key="9">
    <source>
        <dbReference type="Proteomes" id="UP001605036"/>
    </source>
</evidence>
<dbReference type="InterPro" id="IPR011899">
    <property type="entry name" value="Glutaredoxin_euk/vir"/>
</dbReference>
<evidence type="ECO:0000256" key="3">
    <source>
        <dbReference type="ARBA" id="ARBA00022448"/>
    </source>
</evidence>
<dbReference type="InterPro" id="IPR011767">
    <property type="entry name" value="GLR_AS"/>
</dbReference>
<evidence type="ECO:0000256" key="2">
    <source>
        <dbReference type="ARBA" id="ARBA00007190"/>
    </source>
</evidence>
<evidence type="ECO:0000259" key="7">
    <source>
        <dbReference type="Pfam" id="PF00462"/>
    </source>
</evidence>
<dbReference type="SUPFAM" id="SSF52833">
    <property type="entry name" value="Thioredoxin-like"/>
    <property type="match status" value="1"/>
</dbReference>
<proteinExistence type="inferred from homology"/>
<dbReference type="Gene3D" id="3.40.30.10">
    <property type="entry name" value="Glutaredoxin"/>
    <property type="match status" value="1"/>
</dbReference>
<name>A0ABD1YHG3_9MARC</name>
<dbReference type="Proteomes" id="UP001605036">
    <property type="component" value="Unassembled WGS sequence"/>
</dbReference>
<dbReference type="InterPro" id="IPR014025">
    <property type="entry name" value="Glutaredoxin_subgr"/>
</dbReference>
<keyword evidence="5" id="KW-1015">Disulfide bond</keyword>
<evidence type="ECO:0000256" key="1">
    <source>
        <dbReference type="ARBA" id="ARBA00002549"/>
    </source>
</evidence>
<dbReference type="CDD" id="cd03419">
    <property type="entry name" value="GRX_GRXh_1_2_like"/>
    <property type="match status" value="1"/>
</dbReference>